<keyword evidence="4 6" id="KW-1133">Transmembrane helix</keyword>
<feature type="transmembrane region" description="Helical" evidence="6">
    <location>
        <begin position="260"/>
        <end position="285"/>
    </location>
</feature>
<dbReference type="PANTHER" id="PTHR11206">
    <property type="entry name" value="MULTIDRUG RESISTANCE PROTEIN"/>
    <property type="match status" value="1"/>
</dbReference>
<dbReference type="GO" id="GO:0042910">
    <property type="term" value="F:xenobiotic transmembrane transporter activity"/>
    <property type="evidence" value="ECO:0007669"/>
    <property type="project" value="InterPro"/>
</dbReference>
<evidence type="ECO:0000256" key="5">
    <source>
        <dbReference type="ARBA" id="ARBA00023136"/>
    </source>
</evidence>
<organism evidence="7 8">
    <name type="scientific">Morus notabilis</name>
    <dbReference type="NCBI Taxonomy" id="981085"/>
    <lineage>
        <taxon>Eukaryota</taxon>
        <taxon>Viridiplantae</taxon>
        <taxon>Streptophyta</taxon>
        <taxon>Embryophyta</taxon>
        <taxon>Tracheophyta</taxon>
        <taxon>Spermatophyta</taxon>
        <taxon>Magnoliopsida</taxon>
        <taxon>eudicotyledons</taxon>
        <taxon>Gunneridae</taxon>
        <taxon>Pentapetalae</taxon>
        <taxon>rosids</taxon>
        <taxon>fabids</taxon>
        <taxon>Rosales</taxon>
        <taxon>Moraceae</taxon>
        <taxon>Moreae</taxon>
        <taxon>Morus</taxon>
    </lineage>
</organism>
<sequence length="479" mass="52556">MATSEVELLEERVRHGDEEGQKWWNKVLDKEEAKTQVLFSLPMILTNVFYYLITLVSVMFAGHLGRLELAGATLANSWATVTGIALMVGLSGALETLCGQGFGAKLYKMLGIHLQAACITSALFSVAISFFWLYTEPILIFIHQDPQIAKTAAIYMKFLIPGIFAYGFLQNILRFLQTQSVVRPLVLFSAIPLAIHIGLTYCLVYLTPLGYKGAPLAASITLWIAFIALALYVMLSSDFRRTWQGFSAESFCYIFTNLKLALPSAAMVCLEYWAFEILVVLAGLLPNSEVTTSLIAICVNTEAIAYMVTYGLSATASTRVSNELGAGYPDRAKSAMFVSLKLSGFLAVIVILALGFGHDLWARSFSDSQEIRNSFASMTPLLALSIILDSFQGVLSGVARGCGWQHIAVYVNFAMFYFVGMTVAAILAFKLNLYAKGLWIGLICGLSCQAATLMLITLRTKWTKLQLDENNEKGDPLLA</sequence>
<feature type="transmembrane region" description="Helical" evidence="6">
    <location>
        <begin position="110"/>
        <end position="134"/>
    </location>
</feature>
<keyword evidence="3 6" id="KW-0812">Transmembrane</keyword>
<dbReference type="OrthoDB" id="2126698at2759"/>
<dbReference type="InterPro" id="IPR045069">
    <property type="entry name" value="MATE_euk"/>
</dbReference>
<dbReference type="GO" id="GO:1990961">
    <property type="term" value="P:xenobiotic detoxification by transmembrane export across the plasma membrane"/>
    <property type="evidence" value="ECO:0007669"/>
    <property type="project" value="InterPro"/>
</dbReference>
<comment type="similarity">
    <text evidence="2 6">Belongs to the multi antimicrobial extrusion (MATE) (TC 2.A.66.1) family.</text>
</comment>
<keyword evidence="5 6" id="KW-0472">Membrane</keyword>
<dbReference type="SMR" id="W9S1I9"/>
<evidence type="ECO:0000256" key="6">
    <source>
        <dbReference type="RuleBase" id="RU004914"/>
    </source>
</evidence>
<evidence type="ECO:0000256" key="1">
    <source>
        <dbReference type="ARBA" id="ARBA00004141"/>
    </source>
</evidence>
<feature type="transmembrane region" description="Helical" evidence="6">
    <location>
        <begin position="185"/>
        <end position="207"/>
    </location>
</feature>
<feature type="transmembrane region" description="Helical" evidence="6">
    <location>
        <begin position="334"/>
        <end position="355"/>
    </location>
</feature>
<evidence type="ECO:0000256" key="3">
    <source>
        <dbReference type="ARBA" id="ARBA00022692"/>
    </source>
</evidence>
<dbReference type="GO" id="GO:0015297">
    <property type="term" value="F:antiporter activity"/>
    <property type="evidence" value="ECO:0007669"/>
    <property type="project" value="InterPro"/>
</dbReference>
<dbReference type="Pfam" id="PF01554">
    <property type="entry name" value="MatE"/>
    <property type="match status" value="2"/>
</dbReference>
<dbReference type="KEGG" id="mnt:21392927"/>
<feature type="transmembrane region" description="Helical" evidence="6">
    <location>
        <begin position="154"/>
        <end position="173"/>
    </location>
</feature>
<dbReference type="InterPro" id="IPR002528">
    <property type="entry name" value="MATE_fam"/>
</dbReference>
<feature type="transmembrane region" description="Helical" evidence="6">
    <location>
        <begin position="77"/>
        <end position="98"/>
    </location>
</feature>
<accession>W9S1I9</accession>
<keyword evidence="8" id="KW-1185">Reference proteome</keyword>
<dbReference type="Proteomes" id="UP000030645">
    <property type="component" value="Unassembled WGS sequence"/>
</dbReference>
<evidence type="ECO:0000256" key="4">
    <source>
        <dbReference type="ARBA" id="ARBA00022989"/>
    </source>
</evidence>
<dbReference type="NCBIfam" id="TIGR00797">
    <property type="entry name" value="matE"/>
    <property type="match status" value="1"/>
</dbReference>
<feature type="transmembrane region" description="Helical" evidence="6">
    <location>
        <begin position="213"/>
        <end position="235"/>
    </location>
</feature>
<evidence type="ECO:0000256" key="2">
    <source>
        <dbReference type="ARBA" id="ARBA00010199"/>
    </source>
</evidence>
<comment type="subcellular location">
    <subcellularLocation>
        <location evidence="1">Membrane</location>
        <topology evidence="1">Multi-pass membrane protein</topology>
    </subcellularLocation>
</comment>
<dbReference type="CDD" id="cd13132">
    <property type="entry name" value="MATE_eukaryotic"/>
    <property type="match status" value="1"/>
</dbReference>
<dbReference type="GO" id="GO:0016020">
    <property type="term" value="C:membrane"/>
    <property type="evidence" value="ECO:0007669"/>
    <property type="project" value="UniProtKB-SubCell"/>
</dbReference>
<gene>
    <name evidence="7" type="ORF">L484_009604</name>
</gene>
<feature type="transmembrane region" description="Helical" evidence="6">
    <location>
        <begin position="48"/>
        <end position="65"/>
    </location>
</feature>
<protein>
    <recommendedName>
        <fullName evidence="6">Protein DETOXIFICATION</fullName>
    </recommendedName>
    <alternativeName>
        <fullName evidence="6">Multidrug and toxic compound extrusion protein</fullName>
    </alternativeName>
</protein>
<name>W9S1I9_9ROSA</name>
<feature type="transmembrane region" description="Helical" evidence="6">
    <location>
        <begin position="375"/>
        <end position="395"/>
    </location>
</feature>
<evidence type="ECO:0000313" key="8">
    <source>
        <dbReference type="Proteomes" id="UP000030645"/>
    </source>
</evidence>
<evidence type="ECO:0000313" key="7">
    <source>
        <dbReference type="EMBL" id="EXC08461.1"/>
    </source>
</evidence>
<proteinExistence type="inferred from homology"/>
<feature type="transmembrane region" description="Helical" evidence="6">
    <location>
        <begin position="437"/>
        <end position="458"/>
    </location>
</feature>
<dbReference type="EMBL" id="KE345599">
    <property type="protein sequence ID" value="EXC08461.1"/>
    <property type="molecule type" value="Genomic_DNA"/>
</dbReference>
<dbReference type="eggNOG" id="KOG1347">
    <property type="taxonomic scope" value="Eukaryota"/>
</dbReference>
<feature type="transmembrane region" description="Helical" evidence="6">
    <location>
        <begin position="291"/>
        <end position="313"/>
    </location>
</feature>
<reference evidence="8" key="1">
    <citation type="submission" date="2013-01" db="EMBL/GenBank/DDBJ databases">
        <title>Draft Genome Sequence of a Mulberry Tree, Morus notabilis C.K. Schneid.</title>
        <authorList>
            <person name="He N."/>
            <person name="Zhao S."/>
        </authorList>
    </citation>
    <scope>NUCLEOTIDE SEQUENCE</scope>
</reference>
<feature type="transmembrane region" description="Helical" evidence="6">
    <location>
        <begin position="407"/>
        <end position="431"/>
    </location>
</feature>
<dbReference type="AlphaFoldDB" id="W9S1I9"/>